<comment type="caution">
    <text evidence="2">The sequence shown here is derived from an EMBL/GenBank/DDBJ whole genome shotgun (WGS) entry which is preliminary data.</text>
</comment>
<sequence length="132" mass="15616">MEHNVYYTFKLLTIIFKGITISRRVYIYQTIKVGEKSYMIDWHRIPWRKSFAIPLVISMSRSTTKLTAGNIIELSISSFGDKQCTFSPLRKLKKKKKRYISCTRRLLIKTFIGVQACVLLCFLQSEFFSFFY</sequence>
<name>A0A833S051_9HYME</name>
<dbReference type="EMBL" id="WNWW01000455">
    <property type="protein sequence ID" value="KAF3424626.1"/>
    <property type="molecule type" value="Genomic_DNA"/>
</dbReference>
<keyword evidence="3" id="KW-1185">Reference proteome</keyword>
<reference evidence="2" key="1">
    <citation type="submission" date="2019-11" db="EMBL/GenBank/DDBJ databases">
        <title>The nuclear and mitochondrial genomes of Frieseomelitta varia - a highly eusocial stingless bee (Meliponini) with a permanently sterile worker caste.</title>
        <authorList>
            <person name="Freitas F.C.P."/>
            <person name="Lourenco A.P."/>
            <person name="Nunes F.M.F."/>
            <person name="Paschoal A.R."/>
            <person name="Abreu F.C.P."/>
            <person name="Barbin F.O."/>
            <person name="Bataglia L."/>
            <person name="Cardoso-Junior C.A.M."/>
            <person name="Cervoni M.S."/>
            <person name="Silva S.R."/>
            <person name="Dalarmi F."/>
            <person name="Del Lama M.A."/>
            <person name="Depintor T.S."/>
            <person name="Ferreira K.M."/>
            <person name="Goria P.S."/>
            <person name="Jaskot M.C."/>
            <person name="Lago D.C."/>
            <person name="Luna-Lucena D."/>
            <person name="Moda L.M."/>
            <person name="Nascimento L."/>
            <person name="Pedrino M."/>
            <person name="Rabico F.O."/>
            <person name="Sanches F.C."/>
            <person name="Santos D.E."/>
            <person name="Santos C.G."/>
            <person name="Vieira J."/>
            <person name="Lopes T.F."/>
            <person name="Barchuk A.R."/>
            <person name="Hartfelder K."/>
            <person name="Simoes Z.L.P."/>
            <person name="Bitondi M.M.G."/>
            <person name="Pinheiro D.G."/>
        </authorList>
    </citation>
    <scope>NUCLEOTIDE SEQUENCE</scope>
    <source>
        <strain evidence="2">USP_RPSP 00005682</strain>
        <tissue evidence="2">Whole individual</tissue>
    </source>
</reference>
<dbReference type="AlphaFoldDB" id="A0A833S051"/>
<protein>
    <submittedName>
        <fullName evidence="2">Uncharacterized protein</fullName>
    </submittedName>
</protein>
<keyword evidence="1" id="KW-0812">Transmembrane</keyword>
<evidence type="ECO:0000313" key="2">
    <source>
        <dbReference type="EMBL" id="KAF3424626.1"/>
    </source>
</evidence>
<proteinExistence type="predicted"/>
<gene>
    <name evidence="2" type="ORF">E2986_11709</name>
</gene>
<evidence type="ECO:0000313" key="3">
    <source>
        <dbReference type="Proteomes" id="UP000655588"/>
    </source>
</evidence>
<keyword evidence="1" id="KW-0472">Membrane</keyword>
<evidence type="ECO:0000256" key="1">
    <source>
        <dbReference type="SAM" id="Phobius"/>
    </source>
</evidence>
<keyword evidence="1" id="KW-1133">Transmembrane helix</keyword>
<organism evidence="2 3">
    <name type="scientific">Frieseomelitta varia</name>
    <dbReference type="NCBI Taxonomy" id="561572"/>
    <lineage>
        <taxon>Eukaryota</taxon>
        <taxon>Metazoa</taxon>
        <taxon>Ecdysozoa</taxon>
        <taxon>Arthropoda</taxon>
        <taxon>Hexapoda</taxon>
        <taxon>Insecta</taxon>
        <taxon>Pterygota</taxon>
        <taxon>Neoptera</taxon>
        <taxon>Endopterygota</taxon>
        <taxon>Hymenoptera</taxon>
        <taxon>Apocrita</taxon>
        <taxon>Aculeata</taxon>
        <taxon>Apoidea</taxon>
        <taxon>Anthophila</taxon>
        <taxon>Apidae</taxon>
        <taxon>Frieseomelitta</taxon>
    </lineage>
</organism>
<dbReference type="Proteomes" id="UP000655588">
    <property type="component" value="Unassembled WGS sequence"/>
</dbReference>
<accession>A0A833S051</accession>
<feature type="transmembrane region" description="Helical" evidence="1">
    <location>
        <begin position="106"/>
        <end position="125"/>
    </location>
</feature>